<accession>A0ABR0E8X9</accession>
<organism evidence="1 2">
    <name type="scientific">Zasmidium cellare</name>
    <name type="common">Wine cellar mold</name>
    <name type="synonym">Racodium cellare</name>
    <dbReference type="NCBI Taxonomy" id="395010"/>
    <lineage>
        <taxon>Eukaryota</taxon>
        <taxon>Fungi</taxon>
        <taxon>Dikarya</taxon>
        <taxon>Ascomycota</taxon>
        <taxon>Pezizomycotina</taxon>
        <taxon>Dothideomycetes</taxon>
        <taxon>Dothideomycetidae</taxon>
        <taxon>Mycosphaerellales</taxon>
        <taxon>Mycosphaerellaceae</taxon>
        <taxon>Zasmidium</taxon>
    </lineage>
</organism>
<evidence type="ECO:0000313" key="2">
    <source>
        <dbReference type="Proteomes" id="UP001305779"/>
    </source>
</evidence>
<proteinExistence type="predicted"/>
<reference evidence="1 2" key="1">
    <citation type="journal article" date="2023" name="G3 (Bethesda)">
        <title>A chromosome-level genome assembly of Zasmidium syzygii isolated from banana leaves.</title>
        <authorList>
            <person name="van Westerhoven A.C."/>
            <person name="Mehrabi R."/>
            <person name="Talebi R."/>
            <person name="Steentjes M.B.F."/>
            <person name="Corcolon B."/>
            <person name="Chong P.A."/>
            <person name="Kema G.H.J."/>
            <person name="Seidl M.F."/>
        </authorList>
    </citation>
    <scope>NUCLEOTIDE SEQUENCE [LARGE SCALE GENOMIC DNA]</scope>
    <source>
        <strain evidence="1 2">P124</strain>
    </source>
</reference>
<name>A0ABR0E8X9_ZASCE</name>
<protein>
    <submittedName>
        <fullName evidence="1">Uncharacterized protein</fullName>
    </submittedName>
</protein>
<evidence type="ECO:0000313" key="1">
    <source>
        <dbReference type="EMBL" id="KAK4497877.1"/>
    </source>
</evidence>
<sequence>MTTTGDTILFSGNGSFYELEKDGSEVRLKKTLNSTELLGVDGGLGTVAYDGKGKGVPTAVIGYDQVIENSLGMSGEMVYLVTGPAGSADVGNATGYFYALRASTDHIEVVYSMKIRFWRWDQA</sequence>
<comment type="caution">
    <text evidence="1">The sequence shown here is derived from an EMBL/GenBank/DDBJ whole genome shotgun (WGS) entry which is preliminary data.</text>
</comment>
<keyword evidence="2" id="KW-1185">Reference proteome</keyword>
<dbReference type="EMBL" id="JAXOVC010000008">
    <property type="protein sequence ID" value="KAK4497877.1"/>
    <property type="molecule type" value="Genomic_DNA"/>
</dbReference>
<dbReference type="Proteomes" id="UP001305779">
    <property type="component" value="Unassembled WGS sequence"/>
</dbReference>
<gene>
    <name evidence="1" type="ORF">PRZ48_010532</name>
</gene>